<organism evidence="6 7">
    <name type="scientific">Stigmatella erecta</name>
    <dbReference type="NCBI Taxonomy" id="83460"/>
    <lineage>
        <taxon>Bacteria</taxon>
        <taxon>Pseudomonadati</taxon>
        <taxon>Myxococcota</taxon>
        <taxon>Myxococcia</taxon>
        <taxon>Myxococcales</taxon>
        <taxon>Cystobacterineae</taxon>
        <taxon>Archangiaceae</taxon>
        <taxon>Stigmatella</taxon>
    </lineage>
</organism>
<keyword evidence="3" id="KW-0547">Nucleotide-binding</keyword>
<sequence>MIRIEGLTKSYGNALALRGVSFEVPRGQVVGFLGPNGAGKSTTMKILSGFVTPTSGTAHINGIDVIGDSVVSRRLIGYLPENNPLYEEMMVRDYLEFAADVRGVPRIRRKERIRSAVERCGLGSVLGKDIQQLSKGYRQRVGIAQAILHEPDLLILDEPTSGLDPNQIVEIRNLIRDLGREKTVLLSTHILSEVQSTCSRVLIISDGRVVADDSPEQLSTAQGGTVTVVLASRSGAALEPGQVRAVLERVPGVTRVEPGEAEGSGTLGFRLRYGQEDIRRALFEASVREDLCLLEVKRQHVSLEETFRKLTGGEAANPEASTQAA</sequence>
<protein>
    <submittedName>
        <fullName evidence="6">ABC-2 type transport system ATP-binding protein</fullName>
    </submittedName>
</protein>
<name>A0A1I0L112_9BACT</name>
<dbReference type="AlphaFoldDB" id="A0A1I0L112"/>
<proteinExistence type="inferred from homology"/>
<accession>A0A1I0L112</accession>
<evidence type="ECO:0000259" key="5">
    <source>
        <dbReference type="PROSITE" id="PS50893"/>
    </source>
</evidence>
<evidence type="ECO:0000256" key="4">
    <source>
        <dbReference type="ARBA" id="ARBA00022840"/>
    </source>
</evidence>
<evidence type="ECO:0000256" key="3">
    <source>
        <dbReference type="ARBA" id="ARBA00022741"/>
    </source>
</evidence>
<dbReference type="GO" id="GO:0005524">
    <property type="term" value="F:ATP binding"/>
    <property type="evidence" value="ECO:0007669"/>
    <property type="project" value="UniProtKB-KW"/>
</dbReference>
<dbReference type="RefSeq" id="WP_093524824.1">
    <property type="nucleotide sequence ID" value="NZ_FOIJ01000016.1"/>
</dbReference>
<dbReference type="GO" id="GO:0016887">
    <property type="term" value="F:ATP hydrolysis activity"/>
    <property type="evidence" value="ECO:0007669"/>
    <property type="project" value="InterPro"/>
</dbReference>
<evidence type="ECO:0000256" key="1">
    <source>
        <dbReference type="ARBA" id="ARBA00005417"/>
    </source>
</evidence>
<reference evidence="7" key="1">
    <citation type="submission" date="2016-10" db="EMBL/GenBank/DDBJ databases">
        <authorList>
            <person name="Varghese N."/>
            <person name="Submissions S."/>
        </authorList>
    </citation>
    <scope>NUCLEOTIDE SEQUENCE [LARGE SCALE GENOMIC DNA]</scope>
    <source>
        <strain evidence="7">DSM 16858</strain>
    </source>
</reference>
<dbReference type="CDD" id="cd03230">
    <property type="entry name" value="ABC_DR_subfamily_A"/>
    <property type="match status" value="1"/>
</dbReference>
<dbReference type="PROSITE" id="PS50893">
    <property type="entry name" value="ABC_TRANSPORTER_2"/>
    <property type="match status" value="1"/>
</dbReference>
<dbReference type="Pfam" id="PF00005">
    <property type="entry name" value="ABC_tran"/>
    <property type="match status" value="1"/>
</dbReference>
<dbReference type="Gene3D" id="3.40.50.300">
    <property type="entry name" value="P-loop containing nucleotide triphosphate hydrolases"/>
    <property type="match status" value="1"/>
</dbReference>
<dbReference type="Proteomes" id="UP000199181">
    <property type="component" value="Unassembled WGS sequence"/>
</dbReference>
<dbReference type="SMART" id="SM00382">
    <property type="entry name" value="AAA"/>
    <property type="match status" value="1"/>
</dbReference>
<keyword evidence="4 6" id="KW-0067">ATP-binding</keyword>
<dbReference type="InterPro" id="IPR027417">
    <property type="entry name" value="P-loop_NTPase"/>
</dbReference>
<dbReference type="InterPro" id="IPR003439">
    <property type="entry name" value="ABC_transporter-like_ATP-bd"/>
</dbReference>
<evidence type="ECO:0000256" key="2">
    <source>
        <dbReference type="ARBA" id="ARBA00022448"/>
    </source>
</evidence>
<keyword evidence="2" id="KW-0813">Transport</keyword>
<comment type="similarity">
    <text evidence="1">Belongs to the ABC transporter superfamily.</text>
</comment>
<dbReference type="SUPFAM" id="SSF52540">
    <property type="entry name" value="P-loop containing nucleoside triphosphate hydrolases"/>
    <property type="match status" value="1"/>
</dbReference>
<dbReference type="PANTHER" id="PTHR43335:SF4">
    <property type="entry name" value="ABC TRANSPORTER, ATP-BINDING PROTEIN"/>
    <property type="match status" value="1"/>
</dbReference>
<keyword evidence="7" id="KW-1185">Reference proteome</keyword>
<dbReference type="EMBL" id="FOIJ01000016">
    <property type="protein sequence ID" value="SEU32112.1"/>
    <property type="molecule type" value="Genomic_DNA"/>
</dbReference>
<gene>
    <name evidence="6" type="ORF">SAMN05443639_116149</name>
</gene>
<evidence type="ECO:0000313" key="6">
    <source>
        <dbReference type="EMBL" id="SEU32112.1"/>
    </source>
</evidence>
<dbReference type="PANTHER" id="PTHR43335">
    <property type="entry name" value="ABC TRANSPORTER, ATP-BINDING PROTEIN"/>
    <property type="match status" value="1"/>
</dbReference>
<dbReference type="InterPro" id="IPR003593">
    <property type="entry name" value="AAA+_ATPase"/>
</dbReference>
<feature type="domain" description="ABC transporter" evidence="5">
    <location>
        <begin position="2"/>
        <end position="231"/>
    </location>
</feature>
<evidence type="ECO:0000313" key="7">
    <source>
        <dbReference type="Proteomes" id="UP000199181"/>
    </source>
</evidence>